<protein>
    <submittedName>
        <fullName evidence="3">Polymer-forming cytoskeletal protein</fullName>
    </submittedName>
</protein>
<gene>
    <name evidence="3" type="ORF">F0254_06075</name>
</gene>
<reference evidence="3 4" key="1">
    <citation type="submission" date="2019-09" db="EMBL/GenBank/DDBJ databases">
        <title>Draft genome sequencing and comparative genomics of hatchery-associated Vibrios.</title>
        <authorList>
            <person name="Kehlet-Delgado H."/>
            <person name="Mueller R.S."/>
        </authorList>
    </citation>
    <scope>NUCLEOTIDE SEQUENCE [LARGE SCALE GENOMIC DNA]</scope>
    <source>
        <strain evidence="3 4">081416A</strain>
    </source>
</reference>
<proteinExistence type="inferred from homology"/>
<dbReference type="InterPro" id="IPR007607">
    <property type="entry name" value="BacA/B"/>
</dbReference>
<dbReference type="PANTHER" id="PTHR35024:SF4">
    <property type="entry name" value="POLYMER-FORMING CYTOSKELETAL PROTEIN"/>
    <property type="match status" value="1"/>
</dbReference>
<evidence type="ECO:0000313" key="4">
    <source>
        <dbReference type="Proteomes" id="UP000532247"/>
    </source>
</evidence>
<evidence type="ECO:0000256" key="2">
    <source>
        <dbReference type="SAM" id="MobiDB-lite"/>
    </source>
</evidence>
<sequence length="150" mass="15904">MGIFNQNSGTTSSSAASTLIAKGCSLSGELKVENDVQIDGIVDGQINVEGTLVVAESGRVNGEIYAKQLIINGMMDGNCHAEHIQVLAKGRVSGRIWSNNLSIEPGGKFFGEAAELPEKEVVTLKGKAQDSAITKENNTNNEKRLSRKSA</sequence>
<organism evidence="3 4">
    <name type="scientific">Vibrio alginolyticus</name>
    <dbReference type="NCBI Taxonomy" id="663"/>
    <lineage>
        <taxon>Bacteria</taxon>
        <taxon>Pseudomonadati</taxon>
        <taxon>Pseudomonadota</taxon>
        <taxon>Gammaproteobacteria</taxon>
        <taxon>Vibrionales</taxon>
        <taxon>Vibrionaceae</taxon>
        <taxon>Vibrio</taxon>
    </lineage>
</organism>
<dbReference type="RefSeq" id="WP_080276973.1">
    <property type="nucleotide sequence ID" value="NZ_AP023186.1"/>
</dbReference>
<accession>A0A2L1XU19</accession>
<dbReference type="Pfam" id="PF04519">
    <property type="entry name" value="Bactofilin"/>
    <property type="match status" value="1"/>
</dbReference>
<dbReference type="GeneID" id="75165401"/>
<comment type="caution">
    <text evidence="3">The sequence shown here is derived from an EMBL/GenBank/DDBJ whole genome shotgun (WGS) entry which is preliminary data.</text>
</comment>
<name>A0A2L1XU19_VIBAL</name>
<dbReference type="EMBL" id="VTYF01000002">
    <property type="protein sequence ID" value="NOI08436.1"/>
    <property type="molecule type" value="Genomic_DNA"/>
</dbReference>
<evidence type="ECO:0000256" key="1">
    <source>
        <dbReference type="ARBA" id="ARBA00044755"/>
    </source>
</evidence>
<dbReference type="Proteomes" id="UP000532247">
    <property type="component" value="Unassembled WGS sequence"/>
</dbReference>
<feature type="compositionally biased region" description="Polar residues" evidence="2">
    <location>
        <begin position="131"/>
        <end position="140"/>
    </location>
</feature>
<dbReference type="AlphaFoldDB" id="A0A2L1XU19"/>
<comment type="similarity">
    <text evidence="1">Belongs to the bactofilin family.</text>
</comment>
<dbReference type="PANTHER" id="PTHR35024">
    <property type="entry name" value="HYPOTHETICAL CYTOSOLIC PROTEIN"/>
    <property type="match status" value="1"/>
</dbReference>
<evidence type="ECO:0000313" key="3">
    <source>
        <dbReference type="EMBL" id="NOI08436.1"/>
    </source>
</evidence>
<feature type="region of interest" description="Disordered" evidence="2">
    <location>
        <begin position="125"/>
        <end position="150"/>
    </location>
</feature>